<proteinExistence type="predicted"/>
<protein>
    <submittedName>
        <fullName evidence="2">Uncharacterized protein</fullName>
    </submittedName>
</protein>
<name>A0A2B7XUH4_9EURO</name>
<evidence type="ECO:0000313" key="3">
    <source>
        <dbReference type="Proteomes" id="UP000223968"/>
    </source>
</evidence>
<feature type="compositionally biased region" description="Polar residues" evidence="1">
    <location>
        <begin position="262"/>
        <end position="273"/>
    </location>
</feature>
<reference evidence="2 3" key="1">
    <citation type="submission" date="2017-10" db="EMBL/GenBank/DDBJ databases">
        <title>Comparative genomics in systemic dimorphic fungi from Ajellomycetaceae.</title>
        <authorList>
            <person name="Munoz J.F."/>
            <person name="Mcewen J.G."/>
            <person name="Clay O.K."/>
            <person name="Cuomo C.A."/>
        </authorList>
    </citation>
    <scope>NUCLEOTIDE SEQUENCE [LARGE SCALE GENOMIC DNA]</scope>
    <source>
        <strain evidence="2 3">UAMH5409</strain>
    </source>
</reference>
<dbReference type="Proteomes" id="UP000223968">
    <property type="component" value="Unassembled WGS sequence"/>
</dbReference>
<dbReference type="AlphaFoldDB" id="A0A2B7XUH4"/>
<keyword evidence="3" id="KW-1185">Reference proteome</keyword>
<feature type="compositionally biased region" description="Basic and acidic residues" evidence="1">
    <location>
        <begin position="544"/>
        <end position="553"/>
    </location>
</feature>
<feature type="region of interest" description="Disordered" evidence="1">
    <location>
        <begin position="470"/>
        <end position="728"/>
    </location>
</feature>
<feature type="compositionally biased region" description="Basic and acidic residues" evidence="1">
    <location>
        <begin position="504"/>
        <end position="520"/>
    </location>
</feature>
<feature type="compositionally biased region" description="Polar residues" evidence="1">
    <location>
        <begin position="341"/>
        <end position="354"/>
    </location>
</feature>
<feature type="compositionally biased region" description="Basic and acidic residues" evidence="1">
    <location>
        <begin position="668"/>
        <end position="678"/>
    </location>
</feature>
<feature type="region of interest" description="Disordered" evidence="1">
    <location>
        <begin position="19"/>
        <end position="51"/>
    </location>
</feature>
<gene>
    <name evidence="2" type="ORF">AJ79_04116</name>
</gene>
<organism evidence="2 3">
    <name type="scientific">Helicocarpus griseus UAMH5409</name>
    <dbReference type="NCBI Taxonomy" id="1447875"/>
    <lineage>
        <taxon>Eukaryota</taxon>
        <taxon>Fungi</taxon>
        <taxon>Dikarya</taxon>
        <taxon>Ascomycota</taxon>
        <taxon>Pezizomycotina</taxon>
        <taxon>Eurotiomycetes</taxon>
        <taxon>Eurotiomycetidae</taxon>
        <taxon>Onygenales</taxon>
        <taxon>Ajellomycetaceae</taxon>
        <taxon>Helicocarpus</taxon>
    </lineage>
</organism>
<accession>A0A2B7XUH4</accession>
<feature type="compositionally biased region" description="Low complexity" evidence="1">
    <location>
        <begin position="688"/>
        <end position="708"/>
    </location>
</feature>
<feature type="compositionally biased region" description="Polar residues" evidence="1">
    <location>
        <begin position="19"/>
        <end position="46"/>
    </location>
</feature>
<feature type="region of interest" description="Disordered" evidence="1">
    <location>
        <begin position="205"/>
        <end position="250"/>
    </location>
</feature>
<comment type="caution">
    <text evidence="2">The sequence shown here is derived from an EMBL/GenBank/DDBJ whole genome shotgun (WGS) entry which is preliminary data.</text>
</comment>
<dbReference type="OrthoDB" id="4524386at2759"/>
<feature type="compositionally biased region" description="Basic and acidic residues" evidence="1">
    <location>
        <begin position="320"/>
        <end position="334"/>
    </location>
</feature>
<evidence type="ECO:0000256" key="1">
    <source>
        <dbReference type="SAM" id="MobiDB-lite"/>
    </source>
</evidence>
<feature type="region of interest" description="Disordered" evidence="1">
    <location>
        <begin position="262"/>
        <end position="359"/>
    </location>
</feature>
<evidence type="ECO:0000313" key="2">
    <source>
        <dbReference type="EMBL" id="PGH12619.1"/>
    </source>
</evidence>
<feature type="compositionally biased region" description="Polar residues" evidence="1">
    <location>
        <begin position="609"/>
        <end position="631"/>
    </location>
</feature>
<dbReference type="EMBL" id="PDNB01000055">
    <property type="protein sequence ID" value="PGH12619.1"/>
    <property type="molecule type" value="Genomic_DNA"/>
</dbReference>
<sequence>MATLKRLFNVERTLFQSTSPELTENESCGPSSGDVSSCRALSSGSPERNLPRLPHMQNQTFYGIEKQFEDLHDQFRCRSSPSLKNKRFTSLEPKSSHYRKQRHVDIVEAGFPVHHPRVPTPISPEVIYNEEIANRNIHGRQRSDNLNKKYANVISAVYQEDVADRNILLSGGGPGRADSQNNFNNGRSVSSLSFYREGRPRLWSGARATGARTPSEERRAELRVISSDQDLRSHPPSYKPENVDSSPPRRIGVRQYIALRLRNSSPALSTTGPERSPPRQAPRTPVRTKTVHDASPSARDAGKAPRPVTQRSSVNPPRQDVIRPKTNPEHRDTLKPPASGDVSSRLLTPTSARLSTRKNVRDLSINTQLAAPKQNFVKVSNQPANAPIPTPKREPNASIAEIVNSPLPAATPSTVAERRPSYNVEEIMSMFRQAYKSSQAANPHPTFETLQDAIVREINSHEAFRQVASEIETMPEPDPAPISNKPTEENRGHMRKKSSSKSLSGKEKQALKFVRRNSEAKKRRNSYTPGKEMSFPAIKGLEAGTERENGSQERRRRHTYSQPLQTGAPVTPDLPLELREEARRAKSGASKISLQPKYTYKLIPDVRPKSSQSMHSRGTPSRPGTASSSEPPQARGPAQRSQDMKPETRQKQKRRNTSAAHTQPPDFQFDHVKDERDSPPVPAAGSQTPSEPKSSNSNSPQQQTTKTTPMRRLYSTSAQQIGRNRIPLRRSSLQKDLFDSGRFRL</sequence>